<sequence length="207" mass="22346">MLLNLLPHRELRRRRQRQAFRRAIAAAAGLGLFMAALGYALQQQRLAGQQRRNELLSAEVARLDAQLREVRQVQAGMAALQRREQALQALQLERRRPAQLFEALAQHLPAGVQLTALRQAGDVVALQGVALGSAEVATLLQRLAQAAPVLQQPALVELQATAPMPGREPGGRFDFTLELRLQRAQADAPAGPAASAPASHPPAVPVS</sequence>
<reference evidence="3 4" key="1">
    <citation type="submission" date="2020-04" db="EMBL/GenBank/DDBJ databases">
        <title>Azohydromonas sp. isolated from soil.</title>
        <authorList>
            <person name="Dahal R.H."/>
        </authorList>
    </citation>
    <scope>NUCLEOTIDE SEQUENCE [LARGE SCALE GENOMIC DNA]</scope>
    <source>
        <strain evidence="3 4">G-1-1-14</strain>
    </source>
</reference>
<protein>
    <submittedName>
        <fullName evidence="3">Fimbrial assembly protein</fullName>
    </submittedName>
</protein>
<dbReference type="Proteomes" id="UP000574067">
    <property type="component" value="Unassembled WGS sequence"/>
</dbReference>
<evidence type="ECO:0000256" key="2">
    <source>
        <dbReference type="SAM" id="MobiDB-lite"/>
    </source>
</evidence>
<name>A0A848F418_9BURK</name>
<dbReference type="AlphaFoldDB" id="A0A848F418"/>
<dbReference type="InterPro" id="IPR052534">
    <property type="entry name" value="Extracell_DNA_Util/SecSys_Comp"/>
</dbReference>
<gene>
    <name evidence="3" type="ORF">HHL10_00490</name>
</gene>
<evidence type="ECO:0000313" key="4">
    <source>
        <dbReference type="Proteomes" id="UP000574067"/>
    </source>
</evidence>
<dbReference type="RefSeq" id="WP_169158384.1">
    <property type="nucleotide sequence ID" value="NZ_JABBFW010000001.1"/>
</dbReference>
<dbReference type="PANTHER" id="PTHR40278:SF1">
    <property type="entry name" value="DNA UTILIZATION PROTEIN HOFN"/>
    <property type="match status" value="1"/>
</dbReference>
<feature type="region of interest" description="Disordered" evidence="2">
    <location>
        <begin position="183"/>
        <end position="207"/>
    </location>
</feature>
<dbReference type="EMBL" id="JABBFW010000001">
    <property type="protein sequence ID" value="NML13455.1"/>
    <property type="molecule type" value="Genomic_DNA"/>
</dbReference>
<feature type="compositionally biased region" description="Low complexity" evidence="2">
    <location>
        <begin position="184"/>
        <end position="198"/>
    </location>
</feature>
<evidence type="ECO:0000313" key="3">
    <source>
        <dbReference type="EMBL" id="NML13455.1"/>
    </source>
</evidence>
<comment type="caution">
    <text evidence="3">The sequence shown here is derived from an EMBL/GenBank/DDBJ whole genome shotgun (WGS) entry which is preliminary data.</text>
</comment>
<accession>A0A848F418</accession>
<proteinExistence type="predicted"/>
<feature type="coiled-coil region" evidence="1">
    <location>
        <begin position="46"/>
        <end position="83"/>
    </location>
</feature>
<dbReference type="InterPro" id="IPR007813">
    <property type="entry name" value="PilN"/>
</dbReference>
<evidence type="ECO:0000256" key="1">
    <source>
        <dbReference type="SAM" id="Coils"/>
    </source>
</evidence>
<keyword evidence="1" id="KW-0175">Coiled coil</keyword>
<dbReference type="PANTHER" id="PTHR40278">
    <property type="entry name" value="DNA UTILIZATION PROTEIN HOFN"/>
    <property type="match status" value="1"/>
</dbReference>
<organism evidence="3 4">
    <name type="scientific">Azohydromonas caseinilytica</name>
    <dbReference type="NCBI Taxonomy" id="2728836"/>
    <lineage>
        <taxon>Bacteria</taxon>
        <taxon>Pseudomonadati</taxon>
        <taxon>Pseudomonadota</taxon>
        <taxon>Betaproteobacteria</taxon>
        <taxon>Burkholderiales</taxon>
        <taxon>Sphaerotilaceae</taxon>
        <taxon>Azohydromonas</taxon>
    </lineage>
</organism>
<dbReference type="Pfam" id="PF05137">
    <property type="entry name" value="PilN"/>
    <property type="match status" value="1"/>
</dbReference>
<keyword evidence="4" id="KW-1185">Reference proteome</keyword>